<name>A0ABQ6MIC5_9STRA</name>
<proteinExistence type="inferred from homology"/>
<feature type="domain" description="Glycoside hydrolase family 5" evidence="6">
    <location>
        <begin position="13"/>
        <end position="220"/>
    </location>
</feature>
<keyword evidence="5" id="KW-1133">Transmembrane helix</keyword>
<evidence type="ECO:0000256" key="3">
    <source>
        <dbReference type="ARBA" id="ARBA00023295"/>
    </source>
</evidence>
<comment type="caution">
    <text evidence="7">The sequence shown here is derived from an EMBL/GenBank/DDBJ whole genome shotgun (WGS) entry which is preliminary data.</text>
</comment>
<keyword evidence="5" id="KW-0812">Transmembrane</keyword>
<organism evidence="7 8">
    <name type="scientific">Tetraparma gracilis</name>
    <dbReference type="NCBI Taxonomy" id="2962635"/>
    <lineage>
        <taxon>Eukaryota</taxon>
        <taxon>Sar</taxon>
        <taxon>Stramenopiles</taxon>
        <taxon>Ochrophyta</taxon>
        <taxon>Bolidophyceae</taxon>
        <taxon>Parmales</taxon>
        <taxon>Triparmaceae</taxon>
        <taxon>Tetraparma</taxon>
    </lineage>
</organism>
<dbReference type="PANTHER" id="PTHR31263:SF0">
    <property type="entry name" value="CELLULASE FAMILY PROTEIN (AFU_ORTHOLOGUE AFUA_5G14560)"/>
    <property type="match status" value="1"/>
</dbReference>
<gene>
    <name evidence="7" type="ORF">TeGR_g5909</name>
</gene>
<accession>A0ABQ6MIC5</accession>
<comment type="similarity">
    <text evidence="1 4">Belongs to the glycosyl hydrolase 5 (cellulase A) family.</text>
</comment>
<evidence type="ECO:0000259" key="6">
    <source>
        <dbReference type="Pfam" id="PF00150"/>
    </source>
</evidence>
<keyword evidence="2 4" id="KW-0378">Hydrolase</keyword>
<evidence type="ECO:0000313" key="7">
    <source>
        <dbReference type="EMBL" id="GMI26971.1"/>
    </source>
</evidence>
<keyword evidence="5" id="KW-0472">Membrane</keyword>
<evidence type="ECO:0000313" key="8">
    <source>
        <dbReference type="Proteomes" id="UP001165060"/>
    </source>
</evidence>
<dbReference type="Gene3D" id="3.20.20.80">
    <property type="entry name" value="Glycosidases"/>
    <property type="match status" value="2"/>
</dbReference>
<keyword evidence="8" id="KW-1185">Reference proteome</keyword>
<dbReference type="InterPro" id="IPR017853">
    <property type="entry name" value="GH"/>
</dbReference>
<evidence type="ECO:0000256" key="1">
    <source>
        <dbReference type="ARBA" id="ARBA00005641"/>
    </source>
</evidence>
<dbReference type="Proteomes" id="UP001165060">
    <property type="component" value="Unassembled WGS sequence"/>
</dbReference>
<keyword evidence="3 4" id="KW-0326">Glycosidase</keyword>
<dbReference type="Pfam" id="PF00150">
    <property type="entry name" value="Cellulase"/>
    <property type="match status" value="1"/>
</dbReference>
<sequence>METYVNAGLHKRSLDDISQDIVNSGLNCIRFPFSLDLYFKRDFVPPPIAVAGDPSLAGLTGWEIYDRTIKSLTDHGLMVFLNNHNSKAAWCCSLTSEDGLWSNSYYSADEWVECLAGLAEHHKDNKLVMGMDLRNEIHDVPEHDKYITWGESDDVDVDWKAAVEVSSAAIYEKNPDWLIIVSGLCFSFDLRKMVHNHPDIPQTDKLVWTVHYYSFSRWWTRAEDKFQDIHESIESWDDVEALGKRMFAFCDTPLYPSTRLVGIAANGFTVAIWCAVVVVVNHFAVDVMADGYQEAGCRTMNVEGDALDKLSLILTVTGIIGAVTGVASCGLAESSARRHNAKLVFSRRSTASFESDHKGVEMKQVKGGVSADGVDLAAEDEDAAENPLSPSCMCLEFVVYAFLANAVILSVVFFVGGGVLVHLSEKQATYAMLHDELYSKWALHDTSAPVLLGEFGTSNSDNDWWREMMRFIEEHDLTYAYWPWNGERWYANAEEVNGGSFGGEGYGLVANDWVTIKDEVQMSDLAELAAREL</sequence>
<reference evidence="7 8" key="1">
    <citation type="journal article" date="2023" name="Commun. Biol.">
        <title>Genome analysis of Parmales, the sister group of diatoms, reveals the evolutionary specialization of diatoms from phago-mixotrophs to photoautotrophs.</title>
        <authorList>
            <person name="Ban H."/>
            <person name="Sato S."/>
            <person name="Yoshikawa S."/>
            <person name="Yamada K."/>
            <person name="Nakamura Y."/>
            <person name="Ichinomiya M."/>
            <person name="Sato N."/>
            <person name="Blanc-Mathieu R."/>
            <person name="Endo H."/>
            <person name="Kuwata A."/>
            <person name="Ogata H."/>
        </authorList>
    </citation>
    <scope>NUCLEOTIDE SEQUENCE [LARGE SCALE GENOMIC DNA]</scope>
</reference>
<protein>
    <recommendedName>
        <fullName evidence="6">Glycoside hydrolase family 5 domain-containing protein</fullName>
    </recommendedName>
</protein>
<evidence type="ECO:0000256" key="4">
    <source>
        <dbReference type="RuleBase" id="RU361153"/>
    </source>
</evidence>
<evidence type="ECO:0000256" key="5">
    <source>
        <dbReference type="SAM" id="Phobius"/>
    </source>
</evidence>
<dbReference type="PANTHER" id="PTHR31263">
    <property type="entry name" value="CELLULASE FAMILY PROTEIN (AFU_ORTHOLOGUE AFUA_5G14560)"/>
    <property type="match status" value="1"/>
</dbReference>
<evidence type="ECO:0000256" key="2">
    <source>
        <dbReference type="ARBA" id="ARBA00022801"/>
    </source>
</evidence>
<dbReference type="SUPFAM" id="SSF51445">
    <property type="entry name" value="(Trans)glycosidases"/>
    <property type="match status" value="1"/>
</dbReference>
<feature type="transmembrane region" description="Helical" evidence="5">
    <location>
        <begin position="397"/>
        <end position="423"/>
    </location>
</feature>
<dbReference type="EMBL" id="BRYB01000284">
    <property type="protein sequence ID" value="GMI26971.1"/>
    <property type="molecule type" value="Genomic_DNA"/>
</dbReference>
<dbReference type="InterPro" id="IPR001547">
    <property type="entry name" value="Glyco_hydro_5"/>
</dbReference>